<evidence type="ECO:0000259" key="5">
    <source>
        <dbReference type="PROSITE" id="PS50600"/>
    </source>
</evidence>
<dbReference type="GO" id="GO:0008234">
    <property type="term" value="F:cysteine-type peptidase activity"/>
    <property type="evidence" value="ECO:0007669"/>
    <property type="project" value="UniProtKB-KW"/>
</dbReference>
<keyword evidence="4" id="KW-0788">Thiol protease</keyword>
<keyword evidence="2" id="KW-0645">Protease</keyword>
<dbReference type="InParanoid" id="I3EHW1"/>
<reference evidence="6" key="1">
    <citation type="submission" date="2011-01" db="EMBL/GenBank/DDBJ databases">
        <title>The Genome Sequence of Nematocida parisii strain ERTm3.</title>
        <authorList>
            <consortium name="The Broad Institute Genome Sequencing Platform"/>
            <consortium name="The Broad Institute Genome Sequencing Center for Infectious Disease"/>
            <person name="Cuomo C."/>
            <person name="Troemel E."/>
            <person name="Young S.K."/>
            <person name="Zeng Q."/>
            <person name="Gargeya S."/>
            <person name="Fitzgerald M."/>
            <person name="Haas B."/>
            <person name="Abouelleil A."/>
            <person name="Alvarado L."/>
            <person name="Arachchi H.M."/>
            <person name="Berlin A."/>
            <person name="Chapman S.B."/>
            <person name="Gearin G."/>
            <person name="Goldberg J."/>
            <person name="Griggs A."/>
            <person name="Gujja S."/>
            <person name="Hansen M."/>
            <person name="Heiman D."/>
            <person name="Howarth C."/>
            <person name="Larimer J."/>
            <person name="Lui A."/>
            <person name="MacDonald P.J.P."/>
            <person name="McCowen C."/>
            <person name="Montmayeur A."/>
            <person name="Murphy C."/>
            <person name="Neiman D."/>
            <person name="Pearson M."/>
            <person name="Priest M."/>
            <person name="Roberts A."/>
            <person name="Saif S."/>
            <person name="Shea T."/>
            <person name="Sisk P."/>
            <person name="Stolte C."/>
            <person name="Sykes S."/>
            <person name="Wortman J."/>
            <person name="Nusbaum C."/>
            <person name="Birren B."/>
        </authorList>
    </citation>
    <scope>NUCLEOTIDE SEQUENCE</scope>
    <source>
        <strain evidence="6">ERTm3</strain>
    </source>
</reference>
<dbReference type="PANTHER" id="PTHR46468">
    <property type="entry name" value="SENTRIN-SPECIFIC PROTEASE 8"/>
    <property type="match status" value="1"/>
</dbReference>
<dbReference type="VEuPathDB" id="MicrosporidiaDB:NEQG_00627"/>
<dbReference type="GO" id="GO:0019784">
    <property type="term" value="F:deNEDDylase activity"/>
    <property type="evidence" value="ECO:0007669"/>
    <property type="project" value="InterPro"/>
</dbReference>
<dbReference type="Proteomes" id="UP000002872">
    <property type="component" value="Unassembled WGS sequence"/>
</dbReference>
<dbReference type="PROSITE" id="PS50600">
    <property type="entry name" value="ULP_PROTEASE"/>
    <property type="match status" value="1"/>
</dbReference>
<name>I3EHW1_NEMP3</name>
<dbReference type="Pfam" id="PF02902">
    <property type="entry name" value="Peptidase_C48"/>
    <property type="match status" value="1"/>
</dbReference>
<accession>I3EHW1</accession>
<proteinExistence type="inferred from homology"/>
<evidence type="ECO:0000313" key="7">
    <source>
        <dbReference type="Proteomes" id="UP000002872"/>
    </source>
</evidence>
<dbReference type="InterPro" id="IPR044613">
    <property type="entry name" value="Nep1/2-like"/>
</dbReference>
<dbReference type="EMBL" id="GL870877">
    <property type="protein sequence ID" value="EIJ88808.1"/>
    <property type="molecule type" value="Genomic_DNA"/>
</dbReference>
<evidence type="ECO:0000256" key="4">
    <source>
        <dbReference type="ARBA" id="ARBA00022807"/>
    </source>
</evidence>
<dbReference type="InterPro" id="IPR038765">
    <property type="entry name" value="Papain-like_cys_pep_sf"/>
</dbReference>
<keyword evidence="3" id="KW-0378">Hydrolase</keyword>
<gene>
    <name evidence="6" type="ORF">NEQG_00627</name>
</gene>
<evidence type="ECO:0000256" key="2">
    <source>
        <dbReference type="ARBA" id="ARBA00022670"/>
    </source>
</evidence>
<dbReference type="HOGENOM" id="CLU_1496628_0_0_1"/>
<dbReference type="Gene3D" id="3.40.395.10">
    <property type="entry name" value="Adenoviral Proteinase, Chain A"/>
    <property type="match status" value="1"/>
</dbReference>
<dbReference type="OrthoDB" id="1939479at2759"/>
<evidence type="ECO:0000256" key="1">
    <source>
        <dbReference type="ARBA" id="ARBA00005234"/>
    </source>
</evidence>
<dbReference type="GO" id="GO:0006508">
    <property type="term" value="P:proteolysis"/>
    <property type="evidence" value="ECO:0007669"/>
    <property type="project" value="UniProtKB-KW"/>
</dbReference>
<dbReference type="InterPro" id="IPR003653">
    <property type="entry name" value="Peptidase_C48_C"/>
</dbReference>
<protein>
    <recommendedName>
        <fullName evidence="5">Ubiquitin-like protease family profile domain-containing protein</fullName>
    </recommendedName>
</protein>
<keyword evidence="7" id="KW-1185">Reference proteome</keyword>
<evidence type="ECO:0000313" key="6">
    <source>
        <dbReference type="EMBL" id="EIJ88808.1"/>
    </source>
</evidence>
<dbReference type="OMA" id="KGMECIS"/>
<dbReference type="STRING" id="935791.I3EHW1"/>
<dbReference type="GO" id="GO:0000338">
    <property type="term" value="P:protein deneddylation"/>
    <property type="evidence" value="ECO:0007669"/>
    <property type="project" value="TreeGrafter"/>
</dbReference>
<organism evidence="6 7">
    <name type="scientific">Nematocida parisii (strain ERTm3)</name>
    <name type="common">Nematode killer fungus</name>
    <dbReference type="NCBI Taxonomy" id="935791"/>
    <lineage>
        <taxon>Eukaryota</taxon>
        <taxon>Fungi</taxon>
        <taxon>Fungi incertae sedis</taxon>
        <taxon>Microsporidia</taxon>
        <taxon>Nematocida</taxon>
    </lineage>
</organism>
<dbReference type="AlphaFoldDB" id="I3EHW1"/>
<sequence length="180" mass="20994">MDWLDDTDINLFLKVIVDSVEHAAMVGYPIVNPDRISTLVCSSFYFESLRKKGMECISRWVQGFDLTKISNIVFPLYSDSHWSLCYIDVKAETAIVYDSMRPMHSNLSKVLLTHSFVKIVLYSERCAQQKNGHDCGCYALYYATCIIRRKRDRLNLEVPHKFIKKVRMWIKQQKKSGRIA</sequence>
<dbReference type="SUPFAM" id="SSF54001">
    <property type="entry name" value="Cysteine proteinases"/>
    <property type="match status" value="1"/>
</dbReference>
<evidence type="ECO:0000256" key="3">
    <source>
        <dbReference type="ARBA" id="ARBA00022801"/>
    </source>
</evidence>
<dbReference type="PANTHER" id="PTHR46468:SF1">
    <property type="entry name" value="SENTRIN-SPECIFIC PROTEASE 8"/>
    <property type="match status" value="1"/>
</dbReference>
<feature type="domain" description="Ubiquitin-like protease family profile" evidence="5">
    <location>
        <begin position="1"/>
        <end position="146"/>
    </location>
</feature>
<comment type="similarity">
    <text evidence="1">Belongs to the peptidase C48 family.</text>
</comment>